<dbReference type="Proteomes" id="UP001377168">
    <property type="component" value="Unassembled WGS sequence"/>
</dbReference>
<proteinExistence type="predicted"/>
<keyword evidence="2" id="KW-1185">Reference proteome</keyword>
<evidence type="ECO:0000313" key="1">
    <source>
        <dbReference type="EMBL" id="MEJ8634047.1"/>
    </source>
</evidence>
<name>A0ACC6PSY0_9ACTN</name>
<comment type="caution">
    <text evidence="1">The sequence shown here is derived from an EMBL/GenBank/DDBJ whole genome shotgun (WGS) entry which is preliminary data.</text>
</comment>
<reference evidence="1" key="1">
    <citation type="submission" date="2024-03" db="EMBL/GenBank/DDBJ databases">
        <title>Novel Streptomyces species of biotechnological and ecological value are a feature of Machair soil.</title>
        <authorList>
            <person name="Prole J.R."/>
            <person name="Goodfellow M."/>
            <person name="Allenby N."/>
            <person name="Ward A.C."/>
        </authorList>
    </citation>
    <scope>NUCLEOTIDE SEQUENCE</scope>
    <source>
        <strain evidence="1">MS2.AVA.5</strain>
    </source>
</reference>
<sequence length="212" mass="21340">MAKQRLRRRVATWAAVIGTGVVLPFASGATPAFAAPVLSLEKFHSGDFAQGEQGAYQFQVTNQGSDPTTGTVTLTDVVPAGLTVVGTSGHVSWDCTVTTASISCTNDTAVGPIESYPALTLIVQVAEDAPCTVTNSATISGGGSLVDSDSDPTTITGGDCDDNGGGGDGGGSILPINLNGVIPLFNNISTQSNIHSPGAINTSTQDFGLNAP</sequence>
<organism evidence="1 2">
    <name type="scientific">Streptomyces achmelvichensis</name>
    <dbReference type="NCBI Taxonomy" id="3134111"/>
    <lineage>
        <taxon>Bacteria</taxon>
        <taxon>Bacillati</taxon>
        <taxon>Actinomycetota</taxon>
        <taxon>Actinomycetes</taxon>
        <taxon>Kitasatosporales</taxon>
        <taxon>Streptomycetaceae</taxon>
        <taxon>Streptomyces</taxon>
    </lineage>
</organism>
<gene>
    <name evidence="1" type="ORF">WKI67_11680</name>
</gene>
<protein>
    <submittedName>
        <fullName evidence="1">Uncharacterized protein</fullName>
    </submittedName>
</protein>
<accession>A0ACC6PSY0</accession>
<dbReference type="EMBL" id="JBBKAJ010000022">
    <property type="protein sequence ID" value="MEJ8634047.1"/>
    <property type="molecule type" value="Genomic_DNA"/>
</dbReference>
<evidence type="ECO:0000313" key="2">
    <source>
        <dbReference type="Proteomes" id="UP001377168"/>
    </source>
</evidence>